<dbReference type="Proteomes" id="UP000807306">
    <property type="component" value="Unassembled WGS sequence"/>
</dbReference>
<evidence type="ECO:0000256" key="1">
    <source>
        <dbReference type="SAM" id="Phobius"/>
    </source>
</evidence>
<dbReference type="OrthoDB" id="2564485at2759"/>
<evidence type="ECO:0000313" key="2">
    <source>
        <dbReference type="EMBL" id="KAF9527704.1"/>
    </source>
</evidence>
<sequence>MSKAVASWRERNAQTYIDSVSLCGLYSSACLYFTTVTSMMPIFEIDYPVTRTIRPRWIAPVSYAGAVVVIILLTILNAALVGYETVNVVQSNFNFTQELWFHRFIPYGNPRSGSLCDPHLLAIGDQFKFLNGFLDWTVHSIINLKNNSTAAAIPYSGIALDRCEITSVAAYFGDSINMSNEEFHAVLECQLDEFKFTAWSSLSQGVMLKPIPYSLMIFLDQPYDPRYDICSRILSAASLDVEIHGPSFHLNHRTAYIQLDLTTPCAARLVSSTNCGQKPPRFDRTTWVIIDGVEDSAPTPNIPLKQSEDPTLWNLAHTLYFMGRLDLGIESINNFLVHKEAIPTVIANFSSSKLDQVLRDLEAYQTKYPLTISSSSTTVQADYLCREQRLKSPGSLFISVLVAVLSMFTGTWTLYLCMLSTWVKRDQEANTCLAHVRGLYQSIEANESRYQSSERFKEKRATSVPDWWREAENAEGTV</sequence>
<gene>
    <name evidence="2" type="ORF">CPB83DRAFT_855887</name>
</gene>
<feature type="transmembrane region" description="Helical" evidence="1">
    <location>
        <begin position="396"/>
        <end position="423"/>
    </location>
</feature>
<accession>A0A9P6JPH5</accession>
<proteinExistence type="predicted"/>
<protein>
    <submittedName>
        <fullName evidence="2">Uncharacterized protein</fullName>
    </submittedName>
</protein>
<evidence type="ECO:0000313" key="3">
    <source>
        <dbReference type="Proteomes" id="UP000807306"/>
    </source>
</evidence>
<feature type="transmembrane region" description="Helical" evidence="1">
    <location>
        <begin position="63"/>
        <end position="83"/>
    </location>
</feature>
<dbReference type="AlphaFoldDB" id="A0A9P6JPH5"/>
<keyword evidence="1" id="KW-1133">Transmembrane helix</keyword>
<keyword evidence="3" id="KW-1185">Reference proteome</keyword>
<keyword evidence="1" id="KW-0812">Transmembrane</keyword>
<keyword evidence="1" id="KW-0472">Membrane</keyword>
<comment type="caution">
    <text evidence="2">The sequence shown here is derived from an EMBL/GenBank/DDBJ whole genome shotgun (WGS) entry which is preliminary data.</text>
</comment>
<feature type="transmembrane region" description="Helical" evidence="1">
    <location>
        <begin position="20"/>
        <end position="43"/>
    </location>
</feature>
<name>A0A9P6JPH5_9AGAR</name>
<organism evidence="2 3">
    <name type="scientific">Crepidotus variabilis</name>
    <dbReference type="NCBI Taxonomy" id="179855"/>
    <lineage>
        <taxon>Eukaryota</taxon>
        <taxon>Fungi</taxon>
        <taxon>Dikarya</taxon>
        <taxon>Basidiomycota</taxon>
        <taxon>Agaricomycotina</taxon>
        <taxon>Agaricomycetes</taxon>
        <taxon>Agaricomycetidae</taxon>
        <taxon>Agaricales</taxon>
        <taxon>Agaricineae</taxon>
        <taxon>Crepidotaceae</taxon>
        <taxon>Crepidotus</taxon>
    </lineage>
</organism>
<dbReference type="EMBL" id="MU157859">
    <property type="protein sequence ID" value="KAF9527704.1"/>
    <property type="molecule type" value="Genomic_DNA"/>
</dbReference>
<reference evidence="2" key="1">
    <citation type="submission" date="2020-11" db="EMBL/GenBank/DDBJ databases">
        <authorList>
            <consortium name="DOE Joint Genome Institute"/>
            <person name="Ahrendt S."/>
            <person name="Riley R."/>
            <person name="Andreopoulos W."/>
            <person name="Labutti K."/>
            <person name="Pangilinan J."/>
            <person name="Ruiz-Duenas F.J."/>
            <person name="Barrasa J.M."/>
            <person name="Sanchez-Garcia M."/>
            <person name="Camarero S."/>
            <person name="Miyauchi S."/>
            <person name="Serrano A."/>
            <person name="Linde D."/>
            <person name="Babiker R."/>
            <person name="Drula E."/>
            <person name="Ayuso-Fernandez I."/>
            <person name="Pacheco R."/>
            <person name="Padilla G."/>
            <person name="Ferreira P."/>
            <person name="Barriuso J."/>
            <person name="Kellner H."/>
            <person name="Castanera R."/>
            <person name="Alfaro M."/>
            <person name="Ramirez L."/>
            <person name="Pisabarro A.G."/>
            <person name="Kuo A."/>
            <person name="Tritt A."/>
            <person name="Lipzen A."/>
            <person name="He G."/>
            <person name="Yan M."/>
            <person name="Ng V."/>
            <person name="Cullen D."/>
            <person name="Martin F."/>
            <person name="Rosso M.-N."/>
            <person name="Henrissat B."/>
            <person name="Hibbett D."/>
            <person name="Martinez A.T."/>
            <person name="Grigoriev I.V."/>
        </authorList>
    </citation>
    <scope>NUCLEOTIDE SEQUENCE</scope>
    <source>
        <strain evidence="2">CBS 506.95</strain>
    </source>
</reference>